<dbReference type="EMBL" id="BNCJ01000002">
    <property type="protein sequence ID" value="GHF39763.1"/>
    <property type="molecule type" value="Genomic_DNA"/>
</dbReference>
<sequence>MSHPLSLAHLTAIDLAPPALIHAAAEAGFDAVGLRLIRVTETSPGYPLMQDAAMMRATKAVLRETGLAVHDIEFVKIEPGTDIAALDRFLDAGAELGAREVITAPYDPDLARLADRLCQFSERAAMRGLGVSLEFFPWTCVPDLASAIAVVRQAGPRVGILPDSLHFNRSASRIADLAALPPERLRFAHLCDAPVHPPYSTEDLLHAGRAERLPPGEGQIDLTAYIAALPPDLPLALEVPMSALAAAKGSRAVIARVIGAARRLLG</sequence>
<dbReference type="RefSeq" id="WP_189678865.1">
    <property type="nucleotide sequence ID" value="NZ_BNCJ01000002.1"/>
</dbReference>
<dbReference type="Gene3D" id="3.20.20.150">
    <property type="entry name" value="Divalent-metal-dependent TIM barrel enzymes"/>
    <property type="match status" value="1"/>
</dbReference>
<dbReference type="PANTHER" id="PTHR12110">
    <property type="entry name" value="HYDROXYPYRUVATE ISOMERASE"/>
    <property type="match status" value="1"/>
</dbReference>
<reference evidence="2" key="2">
    <citation type="submission" date="2020-09" db="EMBL/GenBank/DDBJ databases">
        <authorList>
            <person name="Sun Q."/>
            <person name="Kim S."/>
        </authorList>
    </citation>
    <scope>NUCLEOTIDE SEQUENCE</scope>
    <source>
        <strain evidence="2">KCTC 42650</strain>
    </source>
</reference>
<dbReference type="InterPro" id="IPR013022">
    <property type="entry name" value="Xyl_isomerase-like_TIM-brl"/>
</dbReference>
<comment type="caution">
    <text evidence="2">The sequence shown here is derived from an EMBL/GenBank/DDBJ whole genome shotgun (WGS) entry which is preliminary data.</text>
</comment>
<organism evidence="2 3">
    <name type="scientific">Seohaeicola zhoushanensis</name>
    <dbReference type="NCBI Taxonomy" id="1569283"/>
    <lineage>
        <taxon>Bacteria</taxon>
        <taxon>Pseudomonadati</taxon>
        <taxon>Pseudomonadota</taxon>
        <taxon>Alphaproteobacteria</taxon>
        <taxon>Rhodobacterales</taxon>
        <taxon>Roseobacteraceae</taxon>
        <taxon>Seohaeicola</taxon>
    </lineage>
</organism>
<dbReference type="PANTHER" id="PTHR12110:SF48">
    <property type="entry name" value="BLL3656 PROTEIN"/>
    <property type="match status" value="1"/>
</dbReference>
<gene>
    <name evidence="2" type="ORF">GCM10017056_09100</name>
</gene>
<dbReference type="AlphaFoldDB" id="A0A8J3GVH7"/>
<dbReference type="InterPro" id="IPR036237">
    <property type="entry name" value="Xyl_isomerase-like_sf"/>
</dbReference>
<feature type="domain" description="Xylose isomerase-like TIM barrel" evidence="1">
    <location>
        <begin position="22"/>
        <end position="240"/>
    </location>
</feature>
<keyword evidence="3" id="KW-1185">Reference proteome</keyword>
<dbReference type="SUPFAM" id="SSF51658">
    <property type="entry name" value="Xylose isomerase-like"/>
    <property type="match status" value="1"/>
</dbReference>
<evidence type="ECO:0000259" key="1">
    <source>
        <dbReference type="Pfam" id="PF01261"/>
    </source>
</evidence>
<dbReference type="InterPro" id="IPR050312">
    <property type="entry name" value="IolE/XylAMocC-like"/>
</dbReference>
<protein>
    <recommendedName>
        <fullName evidence="1">Xylose isomerase-like TIM barrel domain-containing protein</fullName>
    </recommendedName>
</protein>
<name>A0A8J3GVH7_9RHOB</name>
<dbReference type="Proteomes" id="UP000626220">
    <property type="component" value="Unassembled WGS sequence"/>
</dbReference>
<evidence type="ECO:0000313" key="3">
    <source>
        <dbReference type="Proteomes" id="UP000626220"/>
    </source>
</evidence>
<proteinExistence type="predicted"/>
<dbReference type="Pfam" id="PF01261">
    <property type="entry name" value="AP_endonuc_2"/>
    <property type="match status" value="1"/>
</dbReference>
<evidence type="ECO:0000313" key="2">
    <source>
        <dbReference type="EMBL" id="GHF39763.1"/>
    </source>
</evidence>
<reference evidence="2" key="1">
    <citation type="journal article" date="2014" name="Int. J. Syst. Evol. Microbiol.">
        <title>Complete genome sequence of Corynebacterium casei LMG S-19264T (=DSM 44701T), isolated from a smear-ripened cheese.</title>
        <authorList>
            <consortium name="US DOE Joint Genome Institute (JGI-PGF)"/>
            <person name="Walter F."/>
            <person name="Albersmeier A."/>
            <person name="Kalinowski J."/>
            <person name="Ruckert C."/>
        </authorList>
    </citation>
    <scope>NUCLEOTIDE SEQUENCE</scope>
    <source>
        <strain evidence="2">KCTC 42650</strain>
    </source>
</reference>
<accession>A0A8J3GVH7</accession>